<dbReference type="Pfam" id="PF00440">
    <property type="entry name" value="TetR_N"/>
    <property type="match status" value="1"/>
</dbReference>
<keyword evidence="2 4" id="KW-0238">DNA-binding</keyword>
<organism evidence="6 7">
    <name type="scientific">Ktedonosporobacter rubrisoli</name>
    <dbReference type="NCBI Taxonomy" id="2509675"/>
    <lineage>
        <taxon>Bacteria</taxon>
        <taxon>Bacillati</taxon>
        <taxon>Chloroflexota</taxon>
        <taxon>Ktedonobacteria</taxon>
        <taxon>Ktedonobacterales</taxon>
        <taxon>Ktedonosporobacteraceae</taxon>
        <taxon>Ktedonosporobacter</taxon>
    </lineage>
</organism>
<dbReference type="RefSeq" id="WP_129886039.1">
    <property type="nucleotide sequence ID" value="NZ_CP035758.1"/>
</dbReference>
<dbReference type="InterPro" id="IPR036271">
    <property type="entry name" value="Tet_transcr_reg_TetR-rel_C_sf"/>
</dbReference>
<name>A0A4V0YY95_KTERU</name>
<keyword evidence="7" id="KW-1185">Reference proteome</keyword>
<evidence type="ECO:0000256" key="1">
    <source>
        <dbReference type="ARBA" id="ARBA00023015"/>
    </source>
</evidence>
<feature type="domain" description="HTH tetR-type" evidence="5">
    <location>
        <begin position="7"/>
        <end position="67"/>
    </location>
</feature>
<dbReference type="GO" id="GO:0003677">
    <property type="term" value="F:DNA binding"/>
    <property type="evidence" value="ECO:0007669"/>
    <property type="project" value="UniProtKB-UniRule"/>
</dbReference>
<evidence type="ECO:0000313" key="6">
    <source>
        <dbReference type="EMBL" id="QBD75441.1"/>
    </source>
</evidence>
<dbReference type="SUPFAM" id="SSF46689">
    <property type="entry name" value="Homeodomain-like"/>
    <property type="match status" value="1"/>
</dbReference>
<dbReference type="OrthoDB" id="116240at2"/>
<reference evidence="6 7" key="1">
    <citation type="submission" date="2019-01" db="EMBL/GenBank/DDBJ databases">
        <title>Ktedonosporobacter rubrisoli SCAWS-G2.</title>
        <authorList>
            <person name="Huang Y."/>
            <person name="Yan B."/>
        </authorList>
    </citation>
    <scope>NUCLEOTIDE SEQUENCE [LARGE SCALE GENOMIC DNA]</scope>
    <source>
        <strain evidence="6 7">SCAWS-G2</strain>
    </source>
</reference>
<sequence>MTTTVRSSTHQRLLQTASDLFYHEGIRAIGVDTISAQSRIGKATLYRHFATKDELIVAYLAEKERLHWEWFEEILAKHEGAPKKQLEALFEASAQLVGDPDYRGCAFLNALAEFSDSEHPAHQRAINYYQTSRARLIQLSQQAGARDPEALADQLLLLLNGALASAPIFGSSGPNSQLKTLASQLIEHQLEQTDSAQEK</sequence>
<evidence type="ECO:0000256" key="4">
    <source>
        <dbReference type="PROSITE-ProRule" id="PRU00335"/>
    </source>
</evidence>
<keyword evidence="1" id="KW-0805">Transcription regulation</keyword>
<dbReference type="AlphaFoldDB" id="A0A4V0YY95"/>
<dbReference type="Gene3D" id="1.10.357.10">
    <property type="entry name" value="Tetracycline Repressor, domain 2"/>
    <property type="match status" value="1"/>
</dbReference>
<evidence type="ECO:0000256" key="2">
    <source>
        <dbReference type="ARBA" id="ARBA00023125"/>
    </source>
</evidence>
<dbReference type="PRINTS" id="PR00455">
    <property type="entry name" value="HTHTETR"/>
</dbReference>
<dbReference type="InterPro" id="IPR001647">
    <property type="entry name" value="HTH_TetR"/>
</dbReference>
<keyword evidence="3" id="KW-0804">Transcription</keyword>
<accession>A0A4V0YY95</accession>
<dbReference type="InterPro" id="IPR009057">
    <property type="entry name" value="Homeodomain-like_sf"/>
</dbReference>
<dbReference type="Pfam" id="PF16925">
    <property type="entry name" value="TetR_C_13"/>
    <property type="match status" value="1"/>
</dbReference>
<dbReference type="SUPFAM" id="SSF48498">
    <property type="entry name" value="Tetracyclin repressor-like, C-terminal domain"/>
    <property type="match status" value="1"/>
</dbReference>
<dbReference type="PANTHER" id="PTHR47506:SF1">
    <property type="entry name" value="HTH-TYPE TRANSCRIPTIONAL REGULATOR YJDC"/>
    <property type="match status" value="1"/>
</dbReference>
<evidence type="ECO:0000256" key="3">
    <source>
        <dbReference type="ARBA" id="ARBA00023163"/>
    </source>
</evidence>
<evidence type="ECO:0000313" key="7">
    <source>
        <dbReference type="Proteomes" id="UP000290365"/>
    </source>
</evidence>
<feature type="DNA-binding region" description="H-T-H motif" evidence="4">
    <location>
        <begin position="30"/>
        <end position="49"/>
    </location>
</feature>
<dbReference type="PANTHER" id="PTHR47506">
    <property type="entry name" value="TRANSCRIPTIONAL REGULATORY PROTEIN"/>
    <property type="match status" value="1"/>
</dbReference>
<evidence type="ECO:0000259" key="5">
    <source>
        <dbReference type="PROSITE" id="PS50977"/>
    </source>
</evidence>
<dbReference type="InterPro" id="IPR011075">
    <property type="entry name" value="TetR_C"/>
</dbReference>
<dbReference type="KEGG" id="kbs:EPA93_05255"/>
<dbReference type="Proteomes" id="UP000290365">
    <property type="component" value="Chromosome"/>
</dbReference>
<dbReference type="EMBL" id="CP035758">
    <property type="protein sequence ID" value="QBD75441.1"/>
    <property type="molecule type" value="Genomic_DNA"/>
</dbReference>
<dbReference type="PROSITE" id="PS50977">
    <property type="entry name" value="HTH_TETR_2"/>
    <property type="match status" value="1"/>
</dbReference>
<protein>
    <submittedName>
        <fullName evidence="6">TetR/AcrR family transcriptional regulator</fullName>
    </submittedName>
</protein>
<gene>
    <name evidence="6" type="ORF">EPA93_05255</name>
</gene>
<proteinExistence type="predicted"/>